<dbReference type="PANTHER" id="PTHR10629">
    <property type="entry name" value="CYTOSINE-SPECIFIC METHYLTRANSFERASE"/>
    <property type="match status" value="1"/>
</dbReference>
<keyword evidence="5" id="KW-0680">Restriction system</keyword>
<evidence type="ECO:0000256" key="1">
    <source>
        <dbReference type="ARBA" id="ARBA00011975"/>
    </source>
</evidence>
<dbReference type="PANTHER" id="PTHR10629:SF52">
    <property type="entry name" value="DNA (CYTOSINE-5)-METHYLTRANSFERASE 1"/>
    <property type="match status" value="1"/>
</dbReference>
<dbReference type="EMBL" id="NRST01000001">
    <property type="protein sequence ID" value="PAW54991.1"/>
    <property type="molecule type" value="Genomic_DNA"/>
</dbReference>
<dbReference type="Gene3D" id="3.40.50.150">
    <property type="entry name" value="Vaccinia Virus protein VP39"/>
    <property type="match status" value="1"/>
</dbReference>
<dbReference type="GO" id="GO:0032259">
    <property type="term" value="P:methylation"/>
    <property type="evidence" value="ECO:0007669"/>
    <property type="project" value="UniProtKB-KW"/>
</dbReference>
<accession>A0A2A2PIC5</accession>
<keyword evidence="10" id="KW-1185">Reference proteome</keyword>
<comment type="catalytic activity">
    <reaction evidence="6">
        <text>a 2'-deoxycytidine in DNA + S-adenosyl-L-methionine = a 5-methyl-2'-deoxycytidine in DNA + S-adenosyl-L-homocysteine + H(+)</text>
        <dbReference type="Rhea" id="RHEA:13681"/>
        <dbReference type="Rhea" id="RHEA-COMP:11369"/>
        <dbReference type="Rhea" id="RHEA-COMP:11370"/>
        <dbReference type="ChEBI" id="CHEBI:15378"/>
        <dbReference type="ChEBI" id="CHEBI:57856"/>
        <dbReference type="ChEBI" id="CHEBI:59789"/>
        <dbReference type="ChEBI" id="CHEBI:85452"/>
        <dbReference type="ChEBI" id="CHEBI:85454"/>
        <dbReference type="EC" id="2.1.1.37"/>
    </reaction>
</comment>
<dbReference type="SUPFAM" id="SSF53335">
    <property type="entry name" value="S-adenosyl-L-methionine-dependent methyltransferases"/>
    <property type="match status" value="1"/>
</dbReference>
<dbReference type="RefSeq" id="WP_095667287.1">
    <property type="nucleotide sequence ID" value="NZ_NRSS01000004.1"/>
</dbReference>
<evidence type="ECO:0000256" key="2">
    <source>
        <dbReference type="ARBA" id="ARBA00022603"/>
    </source>
</evidence>
<dbReference type="AlphaFoldDB" id="A0A2A2PIC5"/>
<dbReference type="Pfam" id="PF00145">
    <property type="entry name" value="DNA_methylase"/>
    <property type="match status" value="1"/>
</dbReference>
<dbReference type="PROSITE" id="PS00094">
    <property type="entry name" value="C5_MTASE_1"/>
    <property type="match status" value="1"/>
</dbReference>
<dbReference type="GO" id="GO:0009307">
    <property type="term" value="P:DNA restriction-modification system"/>
    <property type="evidence" value="ECO:0007669"/>
    <property type="project" value="UniProtKB-KW"/>
</dbReference>
<feature type="region of interest" description="Disordered" evidence="8">
    <location>
        <begin position="185"/>
        <end position="211"/>
    </location>
</feature>
<dbReference type="PROSITE" id="PS51679">
    <property type="entry name" value="SAM_MT_C5"/>
    <property type="match status" value="1"/>
</dbReference>
<feature type="active site" evidence="7">
    <location>
        <position position="77"/>
    </location>
</feature>
<evidence type="ECO:0000313" key="9">
    <source>
        <dbReference type="EMBL" id="PAW54991.1"/>
    </source>
</evidence>
<dbReference type="EC" id="2.1.1.37" evidence="1"/>
<dbReference type="PRINTS" id="PR00105">
    <property type="entry name" value="C5METTRFRASE"/>
</dbReference>
<feature type="compositionally biased region" description="Basic and acidic residues" evidence="8">
    <location>
        <begin position="187"/>
        <end position="204"/>
    </location>
</feature>
<comment type="similarity">
    <text evidence="7">Belongs to the class I-like SAM-binding methyltransferase superfamily. C5-methyltransferase family.</text>
</comment>
<dbReference type="GO" id="GO:0003677">
    <property type="term" value="F:DNA binding"/>
    <property type="evidence" value="ECO:0007669"/>
    <property type="project" value="TreeGrafter"/>
</dbReference>
<protein>
    <recommendedName>
        <fullName evidence="1">DNA (cytosine-5-)-methyltransferase</fullName>
        <ecNumber evidence="1">2.1.1.37</ecNumber>
    </recommendedName>
</protein>
<evidence type="ECO:0000256" key="7">
    <source>
        <dbReference type="PROSITE-ProRule" id="PRU01016"/>
    </source>
</evidence>
<dbReference type="InterPro" id="IPR018117">
    <property type="entry name" value="C5_DNA_meth_AS"/>
</dbReference>
<comment type="caution">
    <text evidence="9">The sequence shown here is derived from an EMBL/GenBank/DDBJ whole genome shotgun (WGS) entry which is preliminary data.</text>
</comment>
<evidence type="ECO:0000256" key="8">
    <source>
        <dbReference type="SAM" id="MobiDB-lite"/>
    </source>
</evidence>
<name>A0A2A2PIC5_9PSED</name>
<keyword evidence="2 7" id="KW-0489">Methyltransferase</keyword>
<sequence>MNELALFAGAGGGILGGHLLGWRTVCAVERDAYAAQILAQRQTDGLLPSFPIWSDVCSFDGRPWRGLVDVVSGGFPCQDISVAGNGLGIAGARSGLWRQMARITDEVRPLYVELENSPLLVGRGLAVVLGDLAEMGYDAQWGVIGAADLGAPHQRDRIWLIAEDTHQAVANTCGEHGKGILPCRTDSPIRGRPLERSPGSRRDGNGWWSSEPGMGRVADGVAHRVDRLKAIGNGQVPRVAATAFYELTKGKH</sequence>
<organism evidence="9 10">
    <name type="scientific">Pseudomonas moraviensis</name>
    <dbReference type="NCBI Taxonomy" id="321662"/>
    <lineage>
        <taxon>Bacteria</taxon>
        <taxon>Pseudomonadati</taxon>
        <taxon>Pseudomonadota</taxon>
        <taxon>Gammaproteobacteria</taxon>
        <taxon>Pseudomonadales</taxon>
        <taxon>Pseudomonadaceae</taxon>
        <taxon>Pseudomonas</taxon>
    </lineage>
</organism>
<dbReference type="GO" id="GO:0044027">
    <property type="term" value="P:negative regulation of gene expression via chromosomal CpG island methylation"/>
    <property type="evidence" value="ECO:0007669"/>
    <property type="project" value="TreeGrafter"/>
</dbReference>
<dbReference type="InterPro" id="IPR050390">
    <property type="entry name" value="C5-Methyltransferase"/>
</dbReference>
<evidence type="ECO:0000256" key="3">
    <source>
        <dbReference type="ARBA" id="ARBA00022679"/>
    </source>
</evidence>
<dbReference type="InterPro" id="IPR001525">
    <property type="entry name" value="C5_MeTfrase"/>
</dbReference>
<evidence type="ECO:0000256" key="4">
    <source>
        <dbReference type="ARBA" id="ARBA00022691"/>
    </source>
</evidence>
<evidence type="ECO:0000256" key="5">
    <source>
        <dbReference type="ARBA" id="ARBA00022747"/>
    </source>
</evidence>
<proteinExistence type="inferred from homology"/>
<gene>
    <name evidence="9" type="ORF">CKQ80_06640</name>
</gene>
<evidence type="ECO:0000313" key="10">
    <source>
        <dbReference type="Proteomes" id="UP000217830"/>
    </source>
</evidence>
<keyword evidence="4 7" id="KW-0949">S-adenosyl-L-methionine</keyword>
<keyword evidence="3 7" id="KW-0808">Transferase</keyword>
<dbReference type="Proteomes" id="UP000217830">
    <property type="component" value="Unassembled WGS sequence"/>
</dbReference>
<dbReference type="InterPro" id="IPR029063">
    <property type="entry name" value="SAM-dependent_MTases_sf"/>
</dbReference>
<reference evidence="9 10" key="1">
    <citation type="submission" date="2017-08" db="EMBL/GenBank/DDBJ databases">
        <title>Draft Genome Sequence of Pseudomonas moraviensis TYU6, isolated from Taxus cuspidata by using PacBio Single-Molecule Real-Time Technology.</title>
        <authorList>
            <person name="Baek K.-H."/>
            <person name="Mishra A.K."/>
        </authorList>
    </citation>
    <scope>NUCLEOTIDE SEQUENCE [LARGE SCALE GENOMIC DNA]</scope>
    <source>
        <strain evidence="9 10">TYU6</strain>
    </source>
</reference>
<evidence type="ECO:0000256" key="6">
    <source>
        <dbReference type="ARBA" id="ARBA00047422"/>
    </source>
</evidence>
<dbReference type="GO" id="GO:0003886">
    <property type="term" value="F:DNA (cytosine-5-)-methyltransferase activity"/>
    <property type="evidence" value="ECO:0007669"/>
    <property type="project" value="UniProtKB-EC"/>
</dbReference>